<evidence type="ECO:0000256" key="3">
    <source>
        <dbReference type="ARBA" id="ARBA00022448"/>
    </source>
</evidence>
<evidence type="ECO:0000256" key="10">
    <source>
        <dbReference type="ARBA" id="ARBA00023201"/>
    </source>
</evidence>
<feature type="transmembrane region" description="Helical" evidence="12">
    <location>
        <begin position="268"/>
        <end position="293"/>
    </location>
</feature>
<dbReference type="AlphaFoldDB" id="A0A2G1WD89"/>
<dbReference type="InterPro" id="IPR051163">
    <property type="entry name" value="Sodium:Solute_Symporter_SSF"/>
</dbReference>
<feature type="transmembrane region" description="Helical" evidence="12">
    <location>
        <begin position="145"/>
        <end position="167"/>
    </location>
</feature>
<dbReference type="GO" id="GO:0006814">
    <property type="term" value="P:sodium ion transport"/>
    <property type="evidence" value="ECO:0007669"/>
    <property type="project" value="UniProtKB-KW"/>
</dbReference>
<evidence type="ECO:0000313" key="13">
    <source>
        <dbReference type="EMBL" id="PHQ36997.1"/>
    </source>
</evidence>
<dbReference type="InterPro" id="IPR001734">
    <property type="entry name" value="Na/solute_symporter"/>
</dbReference>
<sequence length="502" mass="54704">MSTLDYAIIVVYLAGTLGLGFWCMRRSRNSDSFMVARGRLGGWVVGLSIFGTYVSSISFLAIPGKALVGNWNSFVFSLSLPFIAWFGAKLFVPFYRRHGHVSAYEHMEQRFGTWARLYMSTCFMLLQVARVGSVMYLIAVVMQQLLMWDMVTIIIVTGVVTTAYTCIGGLEGVVLTDALQSAVLIAGAVLCAIWIPFCMPEGPKQLIEIAMADDKFSLGSYSLDATESTVWVVMLYALTINLQNVAINQSYTQRYLSAQSVSEAKKSVWFGSLLYVPVSACFFFIGTALYAYYTAQPELLPEDLAAEWQAGKGDSVFPFFIMSALPTGVRGVMLAAILAAAMSTVSSSLNSSAALTLTDFYQRLVDREPTESRAMKVLYGGTIIWGVAGTALALAMIRVKSVLDVWWEMSGVLSGGMLGLFLLGFLSRRISNQAALFGVIVGVPVIGWLTFSSGATSVPEILQNPLHPFLTVFLGTVAITLTGFVATMLFVNHKQKGQANEQ</sequence>
<dbReference type="PANTHER" id="PTHR42985:SF32">
    <property type="entry name" value="SODIUM IODIDE SYMPORTER"/>
    <property type="match status" value="1"/>
</dbReference>
<feature type="transmembrane region" description="Helical" evidence="12">
    <location>
        <begin position="6"/>
        <end position="24"/>
    </location>
</feature>
<proteinExistence type="inferred from homology"/>
<evidence type="ECO:0000256" key="6">
    <source>
        <dbReference type="ARBA" id="ARBA00022989"/>
    </source>
</evidence>
<feature type="transmembrane region" description="Helical" evidence="12">
    <location>
        <begin position="74"/>
        <end position="96"/>
    </location>
</feature>
<evidence type="ECO:0000256" key="1">
    <source>
        <dbReference type="ARBA" id="ARBA00004651"/>
    </source>
</evidence>
<name>A0A2G1WD89_9BACT</name>
<feature type="transmembrane region" description="Helical" evidence="12">
    <location>
        <begin position="405"/>
        <end position="427"/>
    </location>
</feature>
<accession>A0A2G1WD89</accession>
<dbReference type="PANTHER" id="PTHR42985">
    <property type="entry name" value="SODIUM-COUPLED MONOCARBOXYLATE TRANSPORTER"/>
    <property type="match status" value="1"/>
</dbReference>
<reference evidence="13 14" key="1">
    <citation type="submission" date="2017-06" db="EMBL/GenBank/DDBJ databases">
        <title>Description of Rhodopirellula bahusiensis sp. nov.</title>
        <authorList>
            <person name="Kizina J."/>
            <person name="Harder J."/>
        </authorList>
    </citation>
    <scope>NUCLEOTIDE SEQUENCE [LARGE SCALE GENOMIC DNA]</scope>
    <source>
        <strain evidence="13 14">SWK21</strain>
    </source>
</reference>
<feature type="transmembrane region" description="Helical" evidence="12">
    <location>
        <begin position="377"/>
        <end position="399"/>
    </location>
</feature>
<dbReference type="GO" id="GO:0005886">
    <property type="term" value="C:plasma membrane"/>
    <property type="evidence" value="ECO:0007669"/>
    <property type="project" value="UniProtKB-SubCell"/>
</dbReference>
<evidence type="ECO:0000256" key="12">
    <source>
        <dbReference type="SAM" id="Phobius"/>
    </source>
</evidence>
<comment type="caution">
    <text evidence="13">The sequence shown here is derived from an EMBL/GenBank/DDBJ whole genome shotgun (WGS) entry which is preliminary data.</text>
</comment>
<comment type="similarity">
    <text evidence="2 11">Belongs to the sodium:solute symporter (SSF) (TC 2.A.21) family.</text>
</comment>
<feature type="transmembrane region" description="Helical" evidence="12">
    <location>
        <begin position="117"/>
        <end position="139"/>
    </location>
</feature>
<dbReference type="CDD" id="cd11495">
    <property type="entry name" value="SLC5sbd_NIS-like_u3"/>
    <property type="match status" value="1"/>
</dbReference>
<dbReference type="Proteomes" id="UP000225740">
    <property type="component" value="Unassembled WGS sequence"/>
</dbReference>
<dbReference type="PROSITE" id="PS50283">
    <property type="entry name" value="NA_SOLUT_SYMP_3"/>
    <property type="match status" value="1"/>
</dbReference>
<evidence type="ECO:0000313" key="14">
    <source>
        <dbReference type="Proteomes" id="UP000225740"/>
    </source>
</evidence>
<dbReference type="NCBIfam" id="TIGR00813">
    <property type="entry name" value="sss"/>
    <property type="match status" value="1"/>
</dbReference>
<dbReference type="Gene3D" id="1.20.1730.10">
    <property type="entry name" value="Sodium/glucose cotransporter"/>
    <property type="match status" value="1"/>
</dbReference>
<keyword evidence="7" id="KW-0915">Sodium</keyword>
<keyword evidence="10" id="KW-0739">Sodium transport</keyword>
<evidence type="ECO:0000256" key="5">
    <source>
        <dbReference type="ARBA" id="ARBA00022692"/>
    </source>
</evidence>
<feature type="transmembrane region" description="Helical" evidence="12">
    <location>
        <begin position="179"/>
        <end position="197"/>
    </location>
</feature>
<keyword evidence="5 12" id="KW-0812">Transmembrane</keyword>
<feature type="transmembrane region" description="Helical" evidence="12">
    <location>
        <begin position="228"/>
        <end position="247"/>
    </location>
</feature>
<dbReference type="Pfam" id="PF00474">
    <property type="entry name" value="SSF"/>
    <property type="match status" value="1"/>
</dbReference>
<feature type="transmembrane region" description="Helical" evidence="12">
    <location>
        <begin position="471"/>
        <end position="491"/>
    </location>
</feature>
<keyword evidence="3" id="KW-0813">Transport</keyword>
<keyword evidence="9 12" id="KW-0472">Membrane</keyword>
<gene>
    <name evidence="13" type="ORF">CEE69_01060</name>
</gene>
<dbReference type="EMBL" id="NIZW01000001">
    <property type="protein sequence ID" value="PHQ36997.1"/>
    <property type="molecule type" value="Genomic_DNA"/>
</dbReference>
<feature type="transmembrane region" description="Helical" evidence="12">
    <location>
        <begin position="40"/>
        <end position="62"/>
    </location>
</feature>
<dbReference type="OrthoDB" id="9810181at2"/>
<comment type="subcellular location">
    <subcellularLocation>
        <location evidence="1">Cell membrane</location>
        <topology evidence="1">Multi-pass membrane protein</topology>
    </subcellularLocation>
</comment>
<protein>
    <submittedName>
        <fullName evidence="13">Sodium:solute symporter</fullName>
    </submittedName>
</protein>
<organism evidence="13 14">
    <name type="scientific">Rhodopirellula bahusiensis</name>
    <dbReference type="NCBI Taxonomy" id="2014065"/>
    <lineage>
        <taxon>Bacteria</taxon>
        <taxon>Pseudomonadati</taxon>
        <taxon>Planctomycetota</taxon>
        <taxon>Planctomycetia</taxon>
        <taxon>Pirellulales</taxon>
        <taxon>Pirellulaceae</taxon>
        <taxon>Rhodopirellula</taxon>
    </lineage>
</organism>
<evidence type="ECO:0000256" key="2">
    <source>
        <dbReference type="ARBA" id="ARBA00006434"/>
    </source>
</evidence>
<evidence type="ECO:0000256" key="7">
    <source>
        <dbReference type="ARBA" id="ARBA00023053"/>
    </source>
</evidence>
<keyword evidence="4" id="KW-1003">Cell membrane</keyword>
<keyword evidence="6 12" id="KW-1133">Transmembrane helix</keyword>
<feature type="transmembrane region" description="Helical" evidence="12">
    <location>
        <begin position="434"/>
        <end position="451"/>
    </location>
</feature>
<keyword evidence="14" id="KW-1185">Reference proteome</keyword>
<evidence type="ECO:0000256" key="8">
    <source>
        <dbReference type="ARBA" id="ARBA00023065"/>
    </source>
</evidence>
<dbReference type="InterPro" id="IPR038377">
    <property type="entry name" value="Na/Glc_symporter_sf"/>
</dbReference>
<evidence type="ECO:0000256" key="11">
    <source>
        <dbReference type="RuleBase" id="RU362091"/>
    </source>
</evidence>
<evidence type="ECO:0000256" key="4">
    <source>
        <dbReference type="ARBA" id="ARBA00022475"/>
    </source>
</evidence>
<evidence type="ECO:0000256" key="9">
    <source>
        <dbReference type="ARBA" id="ARBA00023136"/>
    </source>
</evidence>
<keyword evidence="8" id="KW-0406">Ion transport</keyword>
<dbReference type="GO" id="GO:0015293">
    <property type="term" value="F:symporter activity"/>
    <property type="evidence" value="ECO:0007669"/>
    <property type="project" value="TreeGrafter"/>
</dbReference>